<dbReference type="InterPro" id="IPR013424">
    <property type="entry name" value="Ice-binding_C"/>
</dbReference>
<dbReference type="InterPro" id="IPR006946">
    <property type="entry name" value="DGR2-like_dom"/>
</dbReference>
<proteinExistence type="predicted"/>
<evidence type="ECO:0000259" key="2">
    <source>
        <dbReference type="Pfam" id="PF04862"/>
    </source>
</evidence>
<evidence type="ECO:0000256" key="1">
    <source>
        <dbReference type="SAM" id="SignalP"/>
    </source>
</evidence>
<dbReference type="EMBL" id="CP071060">
    <property type="protein sequence ID" value="QSI76067.1"/>
    <property type="molecule type" value="Genomic_DNA"/>
</dbReference>
<keyword evidence="4" id="KW-1185">Reference proteome</keyword>
<keyword evidence="1" id="KW-0732">Signal</keyword>
<feature type="signal peptide" evidence="1">
    <location>
        <begin position="1"/>
        <end position="27"/>
    </location>
</feature>
<dbReference type="SUPFAM" id="SSF49785">
    <property type="entry name" value="Galactose-binding domain-like"/>
    <property type="match status" value="1"/>
</dbReference>
<dbReference type="Pfam" id="PF04862">
    <property type="entry name" value="DUF642"/>
    <property type="match status" value="1"/>
</dbReference>
<evidence type="ECO:0000313" key="4">
    <source>
        <dbReference type="Proteomes" id="UP000663570"/>
    </source>
</evidence>
<feature type="domain" description="DUF642" evidence="2">
    <location>
        <begin position="31"/>
        <end position="184"/>
    </location>
</feature>
<accession>A0ABX7M9A5</accession>
<evidence type="ECO:0000313" key="3">
    <source>
        <dbReference type="EMBL" id="QSI76067.1"/>
    </source>
</evidence>
<name>A0ABX7M9A5_9RHOO</name>
<dbReference type="InterPro" id="IPR008979">
    <property type="entry name" value="Galactose-bd-like_sf"/>
</dbReference>
<organism evidence="3 4">
    <name type="scientific">Niveibacterium microcysteis</name>
    <dbReference type="NCBI Taxonomy" id="2811415"/>
    <lineage>
        <taxon>Bacteria</taxon>
        <taxon>Pseudomonadati</taxon>
        <taxon>Pseudomonadota</taxon>
        <taxon>Betaproteobacteria</taxon>
        <taxon>Rhodocyclales</taxon>
        <taxon>Rhodocyclaceae</taxon>
        <taxon>Niveibacterium</taxon>
    </lineage>
</organism>
<dbReference type="NCBIfam" id="TIGR02595">
    <property type="entry name" value="PEP_CTERM"/>
    <property type="match status" value="1"/>
</dbReference>
<dbReference type="Gene3D" id="2.60.120.260">
    <property type="entry name" value="Galactose-binding domain-like"/>
    <property type="match status" value="1"/>
</dbReference>
<feature type="chain" id="PRO_5046326941" evidence="1">
    <location>
        <begin position="28"/>
        <end position="212"/>
    </location>
</feature>
<protein>
    <submittedName>
        <fullName evidence="3">DUF642 domain-containing protein</fullName>
    </submittedName>
</protein>
<dbReference type="RefSeq" id="WP_172196932.1">
    <property type="nucleotide sequence ID" value="NZ_CP071060.1"/>
</dbReference>
<dbReference type="Proteomes" id="UP000663570">
    <property type="component" value="Chromosome"/>
</dbReference>
<gene>
    <name evidence="3" type="ORF">JY500_16540</name>
</gene>
<sequence>MTLTPKQVVRAALVGVATFALIGSAAAAPINLIENGSFEDVKQANGTWSIYTKNFAGWQVNRTYGVELRNNVAGTAFDGVNFVELDTTANSWISQTFDTTVGQTYKVSFYFSPRTGVAADSNDITALINGASALTASGSGVGASGNVWKQYSFNFVAAGDLSTLGFKAGGISNSYGGSLDNVSVTAVPEPASWATMLVGLVGLGAITRRRLS</sequence>
<reference evidence="3 4" key="1">
    <citation type="submission" date="2021-02" db="EMBL/GenBank/DDBJ databases">
        <title>Niveibacterium changnyeongensis HC41.</title>
        <authorList>
            <person name="Kang M."/>
        </authorList>
    </citation>
    <scope>NUCLEOTIDE SEQUENCE [LARGE SCALE GENOMIC DNA]</scope>
    <source>
        <strain evidence="3 4">HC41</strain>
    </source>
</reference>